<keyword evidence="4" id="KW-1185">Reference proteome</keyword>
<evidence type="ECO:0000256" key="1">
    <source>
        <dbReference type="SAM" id="Coils"/>
    </source>
</evidence>
<accession>A0AAJ0GHH4</accession>
<feature type="compositionally biased region" description="Basic and acidic residues" evidence="2">
    <location>
        <begin position="83"/>
        <end position="92"/>
    </location>
</feature>
<feature type="region of interest" description="Disordered" evidence="2">
    <location>
        <begin position="71"/>
        <end position="92"/>
    </location>
</feature>
<protein>
    <submittedName>
        <fullName evidence="3">Uncharacterized protein</fullName>
    </submittedName>
</protein>
<sequence>MSPGNGWGGDPSNRGWGGAMVKEKSQDIVGGDTWGAETTMKLWPPVGANQTTFQTPVVENARGENGGHMWHMQDGTNPWPPTRSDRRSPLRDVKSALQGVSRKVARALDRSERENLELRDRVARLEADKQKLERQVSALETEKFHLLDELSRVWIKKPNKKHQQRSSYVDEEHRGLLWECMWSSEVYRRPVLT</sequence>
<comment type="caution">
    <text evidence="3">The sequence shown here is derived from an EMBL/GenBank/DDBJ whole genome shotgun (WGS) entry which is preliminary data.</text>
</comment>
<feature type="region of interest" description="Disordered" evidence="2">
    <location>
        <begin position="1"/>
        <end position="22"/>
    </location>
</feature>
<name>A0AAJ0GHH4_9PEZI</name>
<reference evidence="3" key="1">
    <citation type="submission" date="2023-04" db="EMBL/GenBank/DDBJ databases">
        <title>Black Yeasts Isolated from many extreme environments.</title>
        <authorList>
            <person name="Coleine C."/>
            <person name="Stajich J.E."/>
            <person name="Selbmann L."/>
        </authorList>
    </citation>
    <scope>NUCLEOTIDE SEQUENCE</scope>
    <source>
        <strain evidence="3">CCFEE 5312</strain>
    </source>
</reference>
<keyword evidence="1" id="KW-0175">Coiled coil</keyword>
<evidence type="ECO:0000256" key="2">
    <source>
        <dbReference type="SAM" id="MobiDB-lite"/>
    </source>
</evidence>
<proteinExistence type="predicted"/>
<dbReference type="EMBL" id="JAWDJX010000003">
    <property type="protein sequence ID" value="KAK3057560.1"/>
    <property type="molecule type" value="Genomic_DNA"/>
</dbReference>
<dbReference type="Proteomes" id="UP001271007">
    <property type="component" value="Unassembled WGS sequence"/>
</dbReference>
<evidence type="ECO:0000313" key="3">
    <source>
        <dbReference type="EMBL" id="KAK3057560.1"/>
    </source>
</evidence>
<organism evidence="3 4">
    <name type="scientific">Extremus antarcticus</name>
    <dbReference type="NCBI Taxonomy" id="702011"/>
    <lineage>
        <taxon>Eukaryota</taxon>
        <taxon>Fungi</taxon>
        <taxon>Dikarya</taxon>
        <taxon>Ascomycota</taxon>
        <taxon>Pezizomycotina</taxon>
        <taxon>Dothideomycetes</taxon>
        <taxon>Dothideomycetidae</taxon>
        <taxon>Mycosphaerellales</taxon>
        <taxon>Extremaceae</taxon>
        <taxon>Extremus</taxon>
    </lineage>
</organism>
<evidence type="ECO:0000313" key="4">
    <source>
        <dbReference type="Proteomes" id="UP001271007"/>
    </source>
</evidence>
<feature type="coiled-coil region" evidence="1">
    <location>
        <begin position="108"/>
        <end position="149"/>
    </location>
</feature>
<dbReference type="AlphaFoldDB" id="A0AAJ0GHH4"/>
<gene>
    <name evidence="3" type="ORF">LTR09_001744</name>
</gene>